<accession>A0A965ZFW3</accession>
<gene>
    <name evidence="2" type="ORF">GSY63_08780</name>
</gene>
<dbReference type="EMBL" id="WWEO01000041">
    <property type="protein sequence ID" value="NCD69448.1"/>
    <property type="molecule type" value="Genomic_DNA"/>
</dbReference>
<comment type="caution">
    <text evidence="2">The sequence shown here is derived from an EMBL/GenBank/DDBJ whole genome shotgun (WGS) entry which is preliminary data.</text>
</comment>
<reference evidence="2" key="2">
    <citation type="submission" date="2020-10" db="EMBL/GenBank/DDBJ databases">
        <title>Mucilaginibacter sp. nov., isolated from soil.</title>
        <authorList>
            <person name="Jeon C.O."/>
        </authorList>
    </citation>
    <scope>NUCLEOTIDE SEQUENCE</scope>
    <source>
        <strain evidence="2">R11</strain>
    </source>
</reference>
<keyword evidence="3" id="KW-1185">Reference proteome</keyword>
<dbReference type="PANTHER" id="PTHR43792:SF1">
    <property type="entry name" value="N-ACETYLTRANSFERASE DOMAIN-CONTAINING PROTEIN"/>
    <property type="match status" value="1"/>
</dbReference>
<sequence length="169" mass="19716">MKTILTTPRLRIRQFAESEWPLFIGISEDPEVMRFITPRTPEQNRELFEQMMIDYLVIPEFGRWGIFDVETGDFIGLCMLLEARPGLNGIELGYSFHYEYWNKGYATELVKALVNYGLYDQDLPEICAITNPENMASQRVLEKAGFTSTETVFLWEKNNPLYLINRADQ</sequence>
<dbReference type="GO" id="GO:0016747">
    <property type="term" value="F:acyltransferase activity, transferring groups other than amino-acyl groups"/>
    <property type="evidence" value="ECO:0007669"/>
    <property type="project" value="InterPro"/>
</dbReference>
<dbReference type="RefSeq" id="WP_166585419.1">
    <property type="nucleotide sequence ID" value="NZ_WWEO01000041.1"/>
</dbReference>
<protein>
    <submittedName>
        <fullName evidence="2">GNAT family N-acetyltransferase</fullName>
    </submittedName>
</protein>
<dbReference type="Pfam" id="PF13302">
    <property type="entry name" value="Acetyltransf_3"/>
    <property type="match status" value="1"/>
</dbReference>
<evidence type="ECO:0000259" key="1">
    <source>
        <dbReference type="PROSITE" id="PS51186"/>
    </source>
</evidence>
<dbReference type="InterPro" id="IPR051531">
    <property type="entry name" value="N-acetyltransferase"/>
</dbReference>
<dbReference type="Proteomes" id="UP000638732">
    <property type="component" value="Unassembled WGS sequence"/>
</dbReference>
<dbReference type="AlphaFoldDB" id="A0A965ZFW3"/>
<dbReference type="InterPro" id="IPR016181">
    <property type="entry name" value="Acyl_CoA_acyltransferase"/>
</dbReference>
<evidence type="ECO:0000313" key="2">
    <source>
        <dbReference type="EMBL" id="NCD69448.1"/>
    </source>
</evidence>
<dbReference type="SUPFAM" id="SSF55729">
    <property type="entry name" value="Acyl-CoA N-acyltransferases (Nat)"/>
    <property type="match status" value="1"/>
</dbReference>
<reference evidence="2" key="1">
    <citation type="submission" date="2020-01" db="EMBL/GenBank/DDBJ databases">
        <authorList>
            <person name="Seo Y.L."/>
        </authorList>
    </citation>
    <scope>NUCLEOTIDE SEQUENCE</scope>
    <source>
        <strain evidence="2">R11</strain>
    </source>
</reference>
<dbReference type="PROSITE" id="PS51186">
    <property type="entry name" value="GNAT"/>
    <property type="match status" value="1"/>
</dbReference>
<dbReference type="Gene3D" id="3.40.630.30">
    <property type="match status" value="1"/>
</dbReference>
<organism evidence="2 3">
    <name type="scientific">Mucilaginibacter agri</name>
    <dbReference type="NCBI Taxonomy" id="2695265"/>
    <lineage>
        <taxon>Bacteria</taxon>
        <taxon>Pseudomonadati</taxon>
        <taxon>Bacteroidota</taxon>
        <taxon>Sphingobacteriia</taxon>
        <taxon>Sphingobacteriales</taxon>
        <taxon>Sphingobacteriaceae</taxon>
        <taxon>Mucilaginibacter</taxon>
    </lineage>
</organism>
<dbReference type="PANTHER" id="PTHR43792">
    <property type="entry name" value="GNAT FAMILY, PUTATIVE (AFU_ORTHOLOGUE AFUA_3G00765)-RELATED-RELATED"/>
    <property type="match status" value="1"/>
</dbReference>
<proteinExistence type="predicted"/>
<name>A0A965ZFW3_9SPHI</name>
<evidence type="ECO:0000313" key="3">
    <source>
        <dbReference type="Proteomes" id="UP000638732"/>
    </source>
</evidence>
<feature type="domain" description="N-acetyltransferase" evidence="1">
    <location>
        <begin position="10"/>
        <end position="168"/>
    </location>
</feature>
<dbReference type="InterPro" id="IPR000182">
    <property type="entry name" value="GNAT_dom"/>
</dbReference>